<dbReference type="AlphaFoldDB" id="A0A6N4E6Y4"/>
<protein>
    <submittedName>
        <fullName evidence="2">Uncharacterized protein</fullName>
    </submittedName>
</protein>
<keyword evidence="1" id="KW-1133">Transmembrane helix</keyword>
<keyword evidence="1" id="KW-0812">Transmembrane</keyword>
<feature type="transmembrane region" description="Helical" evidence="1">
    <location>
        <begin position="52"/>
        <end position="69"/>
    </location>
</feature>
<evidence type="ECO:0000313" key="3">
    <source>
        <dbReference type="Proteomes" id="UP000250928"/>
    </source>
</evidence>
<name>A0A6N4E6Y4_9GAMM</name>
<gene>
    <name evidence="2" type="ORF">C3L24_00860</name>
</gene>
<proteinExistence type="predicted"/>
<accession>A0A6N4E6Y4</accession>
<feature type="transmembrane region" description="Helical" evidence="1">
    <location>
        <begin position="178"/>
        <end position="199"/>
    </location>
</feature>
<feature type="transmembrane region" description="Helical" evidence="1">
    <location>
        <begin position="12"/>
        <end position="32"/>
    </location>
</feature>
<organism evidence="2 3">
    <name type="scientific">Candidatus Sedimenticola endophacoides</name>
    <dbReference type="NCBI Taxonomy" id="2548426"/>
    <lineage>
        <taxon>Bacteria</taxon>
        <taxon>Pseudomonadati</taxon>
        <taxon>Pseudomonadota</taxon>
        <taxon>Gammaproteobacteria</taxon>
        <taxon>Chromatiales</taxon>
        <taxon>Sedimenticolaceae</taxon>
        <taxon>Sedimenticola</taxon>
    </lineage>
</organism>
<feature type="transmembrane region" description="Helical" evidence="1">
    <location>
        <begin position="155"/>
        <end position="172"/>
    </location>
</feature>
<evidence type="ECO:0000313" key="2">
    <source>
        <dbReference type="EMBL" id="PUE05587.1"/>
    </source>
</evidence>
<sequence>MNFLRHFHQALVVLFALLNGMMLYLFLLNLPYGLDLFLATFRKWQALSPQAGYAMGFTVVLMGMAVFTLRRLDDQWKNRLLFFRWSEPHPARDAFLSTRRQPFGSAELLSAFPKVKDAGFDPGIQVESWERAHQRHAANPVVLNTEIHWRMLRDLYVLGLLFLIVFLLGWLAKAGIPFQLVATYVFLFGAQVLFLLLAARRLGFRLVDNVLGVELGLGE</sequence>
<dbReference type="EMBL" id="PQCO01000062">
    <property type="protein sequence ID" value="PUE05587.1"/>
    <property type="molecule type" value="Genomic_DNA"/>
</dbReference>
<evidence type="ECO:0000256" key="1">
    <source>
        <dbReference type="SAM" id="Phobius"/>
    </source>
</evidence>
<reference evidence="2 3" key="1">
    <citation type="submission" date="2018-01" db="EMBL/GenBank/DDBJ databases">
        <title>Novel co-symbiosis in the lucinid bivalve Phacoides pectinatus.</title>
        <authorList>
            <person name="Lim S.J."/>
            <person name="Davis B.G."/>
            <person name="Gill D.E."/>
            <person name="Engel A.S."/>
            <person name="Anderson L.C."/>
            <person name="Campbell B.J."/>
        </authorList>
    </citation>
    <scope>NUCLEOTIDE SEQUENCE [LARGE SCALE GENOMIC DNA]</scope>
    <source>
        <strain evidence="2">N3_P5</strain>
    </source>
</reference>
<keyword evidence="1" id="KW-0472">Membrane</keyword>
<comment type="caution">
    <text evidence="2">The sequence shown here is derived from an EMBL/GenBank/DDBJ whole genome shotgun (WGS) entry which is preliminary data.</text>
</comment>
<dbReference type="Proteomes" id="UP000250928">
    <property type="component" value="Unassembled WGS sequence"/>
</dbReference>